<feature type="transmembrane region" description="Helical" evidence="1">
    <location>
        <begin position="17"/>
        <end position="37"/>
    </location>
</feature>
<evidence type="ECO:0000256" key="1">
    <source>
        <dbReference type="SAM" id="Phobius"/>
    </source>
</evidence>
<evidence type="ECO:0000313" key="2">
    <source>
        <dbReference type="EMBL" id="MFC0678323.1"/>
    </source>
</evidence>
<evidence type="ECO:0000313" key="3">
    <source>
        <dbReference type="Proteomes" id="UP001589896"/>
    </source>
</evidence>
<sequence length="165" mass="18344">MSVGNSSKSVGVKITRAVVYAVFVVGLGGLVNVFWAMAARKFGFEGSLFQDVVSIILAVLTLLLAAFTCWLFWEGPNTRAKGHAEPAPSVRLRHRRRRARVAAHMLTIGGQPVLWPWKPKPPYWFQDVPILNEVWKPNGHTAYVVYALTYEGLRPFGIDLISLPA</sequence>
<accession>A0ABV6RQV7</accession>
<dbReference type="Proteomes" id="UP001589896">
    <property type="component" value="Unassembled WGS sequence"/>
</dbReference>
<keyword evidence="3" id="KW-1185">Reference proteome</keyword>
<reference evidence="2 3" key="1">
    <citation type="submission" date="2024-09" db="EMBL/GenBank/DDBJ databases">
        <authorList>
            <person name="Sun Q."/>
            <person name="Mori K."/>
        </authorList>
    </citation>
    <scope>NUCLEOTIDE SEQUENCE [LARGE SCALE GENOMIC DNA]</scope>
    <source>
        <strain evidence="2 3">KCTC 23076</strain>
    </source>
</reference>
<dbReference type="RefSeq" id="WP_386668070.1">
    <property type="nucleotide sequence ID" value="NZ_JBHLTG010000002.1"/>
</dbReference>
<keyword evidence="1" id="KW-1133">Transmembrane helix</keyword>
<comment type="caution">
    <text evidence="2">The sequence shown here is derived from an EMBL/GenBank/DDBJ whole genome shotgun (WGS) entry which is preliminary data.</text>
</comment>
<keyword evidence="1" id="KW-0472">Membrane</keyword>
<organism evidence="2 3">
    <name type="scientific">Lysobacter korlensis</name>
    <dbReference type="NCBI Taxonomy" id="553636"/>
    <lineage>
        <taxon>Bacteria</taxon>
        <taxon>Pseudomonadati</taxon>
        <taxon>Pseudomonadota</taxon>
        <taxon>Gammaproteobacteria</taxon>
        <taxon>Lysobacterales</taxon>
        <taxon>Lysobacteraceae</taxon>
        <taxon>Lysobacter</taxon>
    </lineage>
</organism>
<dbReference type="EMBL" id="JBHLTG010000002">
    <property type="protein sequence ID" value="MFC0678323.1"/>
    <property type="molecule type" value="Genomic_DNA"/>
</dbReference>
<feature type="transmembrane region" description="Helical" evidence="1">
    <location>
        <begin position="52"/>
        <end position="73"/>
    </location>
</feature>
<gene>
    <name evidence="2" type="ORF">ACFFGH_10775</name>
</gene>
<protein>
    <submittedName>
        <fullName evidence="2">Uncharacterized protein</fullName>
    </submittedName>
</protein>
<keyword evidence="1" id="KW-0812">Transmembrane</keyword>
<proteinExistence type="predicted"/>
<name>A0ABV6RQV7_9GAMM</name>